<dbReference type="EMBL" id="CP012034">
    <property type="protein sequence ID" value="AKP67410.1"/>
    <property type="molecule type" value="Genomic_DNA"/>
</dbReference>
<dbReference type="Proteomes" id="UP000036106">
    <property type="component" value="Chromosome"/>
</dbReference>
<evidence type="ECO:0000313" key="2">
    <source>
        <dbReference type="EMBL" id="AKP67410.1"/>
    </source>
</evidence>
<organism evidence="2 3">
    <name type="scientific">Companilactobacillus ginsenosidimutans</name>
    <dbReference type="NCBI Taxonomy" id="1007676"/>
    <lineage>
        <taxon>Bacteria</taxon>
        <taxon>Bacillati</taxon>
        <taxon>Bacillota</taxon>
        <taxon>Bacilli</taxon>
        <taxon>Lactobacillales</taxon>
        <taxon>Lactobacillaceae</taxon>
        <taxon>Companilactobacillus</taxon>
    </lineage>
</organism>
<dbReference type="PATRIC" id="fig|1007676.4.peg.1524"/>
<dbReference type="KEGG" id="lgn:ABM34_07585"/>
<evidence type="ECO:0000256" key="1">
    <source>
        <dbReference type="SAM" id="Phobius"/>
    </source>
</evidence>
<reference evidence="3" key="1">
    <citation type="submission" date="2015-07" db="EMBL/GenBank/DDBJ databases">
        <title>Lactobacillus ginsenosidimutans/EMML 3141/ whole genome sequencing.</title>
        <authorList>
            <person name="Kim M.K."/>
            <person name="Im W.-T."/>
            <person name="Srinivasan S."/>
            <person name="Lee J.-J."/>
        </authorList>
    </citation>
    <scope>NUCLEOTIDE SEQUENCE [LARGE SCALE GENOMIC DNA]</scope>
    <source>
        <strain evidence="3">EMML 3041</strain>
    </source>
</reference>
<accession>A0A0H4R129</accession>
<dbReference type="AlphaFoldDB" id="A0A0H4R129"/>
<keyword evidence="3" id="KW-1185">Reference proteome</keyword>
<gene>
    <name evidence="2" type="ORF">ABM34_07585</name>
</gene>
<protein>
    <submittedName>
        <fullName evidence="2">Uncharacterized protein</fullName>
    </submittedName>
</protein>
<proteinExistence type="predicted"/>
<name>A0A0H4R129_9LACO</name>
<sequence length="284" mass="32348">MSQKEQVLDESSTFARYAKAMNDNMAESSNVLKKLVPLNYKLGKFRDKNYFASRMAKYHNHTFRHRRMAMIEMAIAAIALFYILRLYSIPFLLLFGYILLTSTNIVRIPFIELRDEDKTNEYKTLEQQFQETDDQFDDYYADYSEFQENALITALIIEPGDIGFPTIESQGEYEPIGVSQQLAFYISRFKANIVESMYQAEDLFNNQQQLDEQKQSHSQMINSINDLVASSKQTEQASRVAAAAATAAAASSAATARNTQIIANKPTPVIHTNTTTTRVIHTNN</sequence>
<evidence type="ECO:0000313" key="3">
    <source>
        <dbReference type="Proteomes" id="UP000036106"/>
    </source>
</evidence>
<keyword evidence="1" id="KW-1133">Transmembrane helix</keyword>
<dbReference type="RefSeq" id="WP_048704711.1">
    <property type="nucleotide sequence ID" value="NZ_CP012034.1"/>
</dbReference>
<keyword evidence="1" id="KW-0472">Membrane</keyword>
<feature type="transmembrane region" description="Helical" evidence="1">
    <location>
        <begin position="74"/>
        <end position="100"/>
    </location>
</feature>
<keyword evidence="1" id="KW-0812">Transmembrane</keyword>